<reference evidence="5 6" key="1">
    <citation type="submission" date="2018-06" db="EMBL/GenBank/DDBJ databases">
        <title>Comparative genomics reveals the genomic features of Rhizophagus irregularis, R. cerebriforme, R. diaphanum and Gigaspora rosea, and their symbiotic lifestyle signature.</title>
        <authorList>
            <person name="Morin E."/>
            <person name="San Clemente H."/>
            <person name="Chen E.C.H."/>
            <person name="De La Providencia I."/>
            <person name="Hainaut M."/>
            <person name="Kuo A."/>
            <person name="Kohler A."/>
            <person name="Murat C."/>
            <person name="Tang N."/>
            <person name="Roy S."/>
            <person name="Loubradou J."/>
            <person name="Henrissat B."/>
            <person name="Grigoriev I.V."/>
            <person name="Corradi N."/>
            <person name="Roux C."/>
            <person name="Martin F.M."/>
        </authorList>
    </citation>
    <scope>NUCLEOTIDE SEQUENCE [LARGE SCALE GENOMIC DNA]</scope>
    <source>
        <strain evidence="5 6">DAOM 194757</strain>
    </source>
</reference>
<gene>
    <name evidence="5" type="ORF">C2G38_2143432</name>
</gene>
<comment type="caution">
    <text evidence="5">The sequence shown here is derived from an EMBL/GenBank/DDBJ whole genome shotgun (WGS) entry which is preliminary data.</text>
</comment>
<keyword evidence="6" id="KW-1185">Reference proteome</keyword>
<evidence type="ECO:0008006" key="7">
    <source>
        <dbReference type="Google" id="ProtNLM"/>
    </source>
</evidence>
<organism evidence="5 6">
    <name type="scientific">Gigaspora rosea</name>
    <dbReference type="NCBI Taxonomy" id="44941"/>
    <lineage>
        <taxon>Eukaryota</taxon>
        <taxon>Fungi</taxon>
        <taxon>Fungi incertae sedis</taxon>
        <taxon>Mucoromycota</taxon>
        <taxon>Glomeromycotina</taxon>
        <taxon>Glomeromycetes</taxon>
        <taxon>Diversisporales</taxon>
        <taxon>Gigasporaceae</taxon>
        <taxon>Gigaspora</taxon>
    </lineage>
</organism>
<protein>
    <recommendedName>
        <fullName evidence="7">Galactose oxidase</fullName>
    </recommendedName>
</protein>
<dbReference type="AlphaFoldDB" id="A0A397V6Z6"/>
<dbReference type="Proteomes" id="UP000266673">
    <property type="component" value="Unassembled WGS sequence"/>
</dbReference>
<evidence type="ECO:0000256" key="4">
    <source>
        <dbReference type="SAM" id="SignalP"/>
    </source>
</evidence>
<keyword evidence="2" id="KW-0677">Repeat</keyword>
<proteinExistence type="predicted"/>
<keyword evidence="4" id="KW-0732">Signal</keyword>
<evidence type="ECO:0000256" key="2">
    <source>
        <dbReference type="ARBA" id="ARBA00022737"/>
    </source>
</evidence>
<dbReference type="PANTHER" id="PTHR46093:SF18">
    <property type="entry name" value="FIBRONECTIN TYPE-III DOMAIN-CONTAINING PROTEIN"/>
    <property type="match status" value="1"/>
</dbReference>
<name>A0A397V6Z6_9GLOM</name>
<dbReference type="Pfam" id="PF24681">
    <property type="entry name" value="Kelch_KLHDC2_KLHL20_DRC7"/>
    <property type="match status" value="1"/>
</dbReference>
<evidence type="ECO:0000256" key="1">
    <source>
        <dbReference type="ARBA" id="ARBA00022441"/>
    </source>
</evidence>
<sequence>MKLLCCIYILLLNFQLSYVLVKAYTPIPHFTHRATLIGNKLYILGGDTSKTSIFSFTPTKDDFFCLDVSAAFNTTNITWTDFSNFAGTPIQRGAAVSAGGPNKDIIFLVGGAFENSSYGIPLVYTFDTVKNVWNTPIIKGTQPTRRDFIYSIIDVTGKMYIFGGSYNTGTGNSTGTTGNYENRMDILDTIELTWSIGSQLQAPTPRDGYSATLLPNGIIAYIGGYGVNGPTNLKEIYLYDTKNNAWETMITVGTIPDARAHHSSVLGLNNDRIIIYGGFYSTTSPAVAHDFSVLDIRNKPYQWFTPNISGTIPPTPTAHTANVVGRYMIVTYGFIYSQKYINPDVYFLDIGNDSEYEWVTSFDPKLSLTPSPNPSPNPSLIQNGSSISIGTMIGAIIGTFIGGILLTIFGLMIYRWYKRKHPRAIPTHGS</sequence>
<dbReference type="Gene3D" id="2.120.10.80">
    <property type="entry name" value="Kelch-type beta propeller"/>
    <property type="match status" value="2"/>
</dbReference>
<keyword evidence="3" id="KW-0812">Transmembrane</keyword>
<dbReference type="OrthoDB" id="432528at2759"/>
<evidence type="ECO:0000256" key="3">
    <source>
        <dbReference type="SAM" id="Phobius"/>
    </source>
</evidence>
<dbReference type="STRING" id="44941.A0A397V6Z6"/>
<dbReference type="SUPFAM" id="SSF117281">
    <property type="entry name" value="Kelch motif"/>
    <property type="match status" value="1"/>
</dbReference>
<feature type="signal peptide" evidence="4">
    <location>
        <begin position="1"/>
        <end position="23"/>
    </location>
</feature>
<dbReference type="EMBL" id="QKWP01000727">
    <property type="protein sequence ID" value="RIB15713.1"/>
    <property type="molecule type" value="Genomic_DNA"/>
</dbReference>
<feature type="transmembrane region" description="Helical" evidence="3">
    <location>
        <begin position="387"/>
        <end position="414"/>
    </location>
</feature>
<dbReference type="PANTHER" id="PTHR46093">
    <property type="entry name" value="ACYL-COA-BINDING DOMAIN-CONTAINING PROTEIN 5"/>
    <property type="match status" value="1"/>
</dbReference>
<feature type="chain" id="PRO_5017417646" description="Galactose oxidase" evidence="4">
    <location>
        <begin position="24"/>
        <end position="430"/>
    </location>
</feature>
<evidence type="ECO:0000313" key="6">
    <source>
        <dbReference type="Proteomes" id="UP000266673"/>
    </source>
</evidence>
<keyword evidence="1" id="KW-0880">Kelch repeat</keyword>
<keyword evidence="3" id="KW-1133">Transmembrane helix</keyword>
<accession>A0A397V6Z6</accession>
<keyword evidence="3" id="KW-0472">Membrane</keyword>
<dbReference type="InterPro" id="IPR015915">
    <property type="entry name" value="Kelch-typ_b-propeller"/>
</dbReference>
<evidence type="ECO:0000313" key="5">
    <source>
        <dbReference type="EMBL" id="RIB15713.1"/>
    </source>
</evidence>